<evidence type="ECO:0008006" key="2">
    <source>
        <dbReference type="Google" id="ProtNLM"/>
    </source>
</evidence>
<reference evidence="1" key="1">
    <citation type="journal article" date="2014" name="Front. Microbiol.">
        <title>High frequency of phylogenetically diverse reductive dehalogenase-homologous genes in deep subseafloor sedimentary metagenomes.</title>
        <authorList>
            <person name="Kawai M."/>
            <person name="Futagami T."/>
            <person name="Toyoda A."/>
            <person name="Takaki Y."/>
            <person name="Nishi S."/>
            <person name="Hori S."/>
            <person name="Arai W."/>
            <person name="Tsubouchi T."/>
            <person name="Morono Y."/>
            <person name="Uchiyama I."/>
            <person name="Ito T."/>
            <person name="Fujiyama A."/>
            <person name="Inagaki F."/>
            <person name="Takami H."/>
        </authorList>
    </citation>
    <scope>NUCLEOTIDE SEQUENCE</scope>
    <source>
        <strain evidence="1">Expedition CK06-06</strain>
    </source>
</reference>
<dbReference type="EMBL" id="BARS01028690">
    <property type="protein sequence ID" value="GAG11385.1"/>
    <property type="molecule type" value="Genomic_DNA"/>
</dbReference>
<comment type="caution">
    <text evidence="1">The sequence shown here is derived from an EMBL/GenBank/DDBJ whole genome shotgun (WGS) entry which is preliminary data.</text>
</comment>
<organism evidence="1">
    <name type="scientific">marine sediment metagenome</name>
    <dbReference type="NCBI Taxonomy" id="412755"/>
    <lineage>
        <taxon>unclassified sequences</taxon>
        <taxon>metagenomes</taxon>
        <taxon>ecological metagenomes</taxon>
    </lineage>
</organism>
<gene>
    <name evidence="1" type="ORF">S01H1_44940</name>
</gene>
<proteinExistence type="predicted"/>
<accession>X0UZX5</accession>
<name>X0UZX5_9ZZZZ</name>
<protein>
    <recommendedName>
        <fullName evidence="2">Succinylglutamate desuccinylase/aspartoacylase</fullName>
    </recommendedName>
</protein>
<sequence>WPGRPNGTLTEKTCFAIIQLIKEENVDIAIDLHEAELQYPVISTIVAHQNGQDLAAMASMMISAMEGFDIGMENSPKALHGLSHREIGDHTEAISLLLEAPEPMLDATRGRTDRALLLEGKDEFIVKAGKHGLLFEKMDETGWPIDKRVGRHCSTILQIIELWSEEHQEKALIIKNVPRYTEIIAKGTGAFLHNPASAAANRIKYE</sequence>
<dbReference type="AlphaFoldDB" id="X0UZX5"/>
<dbReference type="Gene3D" id="3.40.630.10">
    <property type="entry name" value="Zn peptidases"/>
    <property type="match status" value="1"/>
</dbReference>
<feature type="non-terminal residue" evidence="1">
    <location>
        <position position="1"/>
    </location>
</feature>
<evidence type="ECO:0000313" key="1">
    <source>
        <dbReference type="EMBL" id="GAG11385.1"/>
    </source>
</evidence>
<dbReference type="SUPFAM" id="SSF53187">
    <property type="entry name" value="Zn-dependent exopeptidases"/>
    <property type="match status" value="1"/>
</dbReference>